<protein>
    <submittedName>
        <fullName evidence="1">Uncharacterized protein</fullName>
    </submittedName>
</protein>
<evidence type="ECO:0000313" key="1">
    <source>
        <dbReference type="EMBL" id="JAH92712.1"/>
    </source>
</evidence>
<reference evidence="1" key="1">
    <citation type="submission" date="2014-11" db="EMBL/GenBank/DDBJ databases">
        <authorList>
            <person name="Amaro Gonzalez C."/>
        </authorList>
    </citation>
    <scope>NUCLEOTIDE SEQUENCE</scope>
</reference>
<organism evidence="1">
    <name type="scientific">Anguilla anguilla</name>
    <name type="common">European freshwater eel</name>
    <name type="synonym">Muraena anguilla</name>
    <dbReference type="NCBI Taxonomy" id="7936"/>
    <lineage>
        <taxon>Eukaryota</taxon>
        <taxon>Metazoa</taxon>
        <taxon>Chordata</taxon>
        <taxon>Craniata</taxon>
        <taxon>Vertebrata</taxon>
        <taxon>Euteleostomi</taxon>
        <taxon>Actinopterygii</taxon>
        <taxon>Neopterygii</taxon>
        <taxon>Teleostei</taxon>
        <taxon>Anguilliformes</taxon>
        <taxon>Anguillidae</taxon>
        <taxon>Anguilla</taxon>
    </lineage>
</organism>
<accession>A0A0E9WQQ0</accession>
<reference evidence="1" key="2">
    <citation type="journal article" date="2015" name="Fish Shellfish Immunol.">
        <title>Early steps in the European eel (Anguilla anguilla)-Vibrio vulnificus interaction in the gills: Role of the RtxA13 toxin.</title>
        <authorList>
            <person name="Callol A."/>
            <person name="Pajuelo D."/>
            <person name="Ebbesson L."/>
            <person name="Teles M."/>
            <person name="MacKenzie S."/>
            <person name="Amaro C."/>
        </authorList>
    </citation>
    <scope>NUCLEOTIDE SEQUENCE</scope>
</reference>
<sequence length="55" mass="6298">MLRKVNCKEQLVGGREARVAMMNILLFRGGLRDTWNTFSIADEPLGLIHRMSPRV</sequence>
<dbReference type="AlphaFoldDB" id="A0A0E9WQQ0"/>
<dbReference type="EMBL" id="GBXM01015865">
    <property type="protein sequence ID" value="JAH92712.1"/>
    <property type="molecule type" value="Transcribed_RNA"/>
</dbReference>
<proteinExistence type="predicted"/>
<name>A0A0E9WQQ0_ANGAN</name>